<dbReference type="Proteomes" id="UP000075260">
    <property type="component" value="Unassembled WGS sequence"/>
</dbReference>
<sequence length="232" mass="23861">MSAPRPLVTLHFAQTLDGRIATPGERVGLSTPAGIEHAHRARAGHDAVLVGIRTVVIDDPLLTVRACAGPQPARVVLASTLGVPEGARLLMASGQPSSGQPPGGRVIVIGAAGRATDAARARLEERGAEVVVVPANHSGRVSLPHALAELHARGVRRLLVEGGGMVLTSFLRARLADRAEVEIAPRLLGDTAIPAVGALGDAQLASAIDLREPAVELLGGNVLLRGEIGYPD</sequence>
<dbReference type="GO" id="GO:0008703">
    <property type="term" value="F:5-amino-6-(5-phosphoribosylamino)uracil reductase activity"/>
    <property type="evidence" value="ECO:0007669"/>
    <property type="project" value="InterPro"/>
</dbReference>
<keyword evidence="3" id="KW-0560">Oxidoreductase</keyword>
<accession>A0A150Q456</accession>
<dbReference type="Gene3D" id="3.40.430.10">
    <property type="entry name" value="Dihydrofolate Reductase, subunit A"/>
    <property type="match status" value="1"/>
</dbReference>
<feature type="domain" description="Bacterial bifunctional deaminase-reductase C-terminal" evidence="4">
    <location>
        <begin position="6"/>
        <end position="203"/>
    </location>
</feature>
<evidence type="ECO:0000256" key="2">
    <source>
        <dbReference type="ARBA" id="ARBA00022857"/>
    </source>
</evidence>
<dbReference type="PANTHER" id="PTHR38011">
    <property type="entry name" value="DIHYDROFOLATE REDUCTASE FAMILY PROTEIN (AFU_ORTHOLOGUE AFUA_8G06820)"/>
    <property type="match status" value="1"/>
</dbReference>
<evidence type="ECO:0000313" key="6">
    <source>
        <dbReference type="Proteomes" id="UP000075260"/>
    </source>
</evidence>
<dbReference type="GO" id="GO:0009231">
    <property type="term" value="P:riboflavin biosynthetic process"/>
    <property type="evidence" value="ECO:0007669"/>
    <property type="project" value="InterPro"/>
</dbReference>
<evidence type="ECO:0000256" key="1">
    <source>
        <dbReference type="ARBA" id="ARBA00005104"/>
    </source>
</evidence>
<dbReference type="SUPFAM" id="SSF53597">
    <property type="entry name" value="Dihydrofolate reductase-like"/>
    <property type="match status" value="1"/>
</dbReference>
<comment type="caution">
    <text evidence="5">The sequence shown here is derived from an EMBL/GenBank/DDBJ whole genome shotgun (WGS) entry which is preliminary data.</text>
</comment>
<dbReference type="RefSeq" id="WP_061612477.1">
    <property type="nucleotide sequence ID" value="NZ_JEMA01001065.1"/>
</dbReference>
<comment type="pathway">
    <text evidence="1">Cofactor biosynthesis; riboflavin biosynthesis.</text>
</comment>
<reference evidence="5 6" key="1">
    <citation type="submission" date="2014-02" db="EMBL/GenBank/DDBJ databases">
        <title>The small core and large imbalanced accessory genome model reveals a collaborative survival strategy of Sorangium cellulosum strains in nature.</title>
        <authorList>
            <person name="Han K."/>
            <person name="Peng R."/>
            <person name="Blom J."/>
            <person name="Li Y.-Z."/>
        </authorList>
    </citation>
    <scope>NUCLEOTIDE SEQUENCE [LARGE SCALE GENOMIC DNA]</scope>
    <source>
        <strain evidence="5 6">So0008-312</strain>
    </source>
</reference>
<gene>
    <name evidence="5" type="ORF">BE15_34200</name>
</gene>
<dbReference type="Pfam" id="PF01872">
    <property type="entry name" value="RibD_C"/>
    <property type="match status" value="1"/>
</dbReference>
<dbReference type="PANTHER" id="PTHR38011:SF7">
    <property type="entry name" value="2,5-DIAMINO-6-RIBOSYLAMINO-4(3H)-PYRIMIDINONE 5'-PHOSPHATE REDUCTASE"/>
    <property type="match status" value="1"/>
</dbReference>
<dbReference type="InterPro" id="IPR002734">
    <property type="entry name" value="RibDG_C"/>
</dbReference>
<name>A0A150Q456_SORCE</name>
<dbReference type="InterPro" id="IPR024072">
    <property type="entry name" value="DHFR-like_dom_sf"/>
</dbReference>
<dbReference type="OrthoDB" id="9800865at2"/>
<dbReference type="InterPro" id="IPR050765">
    <property type="entry name" value="Riboflavin_Biosynth_HTPR"/>
</dbReference>
<evidence type="ECO:0000256" key="3">
    <source>
        <dbReference type="ARBA" id="ARBA00023002"/>
    </source>
</evidence>
<organism evidence="5 6">
    <name type="scientific">Sorangium cellulosum</name>
    <name type="common">Polyangium cellulosum</name>
    <dbReference type="NCBI Taxonomy" id="56"/>
    <lineage>
        <taxon>Bacteria</taxon>
        <taxon>Pseudomonadati</taxon>
        <taxon>Myxococcota</taxon>
        <taxon>Polyangia</taxon>
        <taxon>Polyangiales</taxon>
        <taxon>Polyangiaceae</taxon>
        <taxon>Sorangium</taxon>
    </lineage>
</organism>
<evidence type="ECO:0000259" key="4">
    <source>
        <dbReference type="Pfam" id="PF01872"/>
    </source>
</evidence>
<evidence type="ECO:0000313" key="5">
    <source>
        <dbReference type="EMBL" id="KYF62795.1"/>
    </source>
</evidence>
<protein>
    <submittedName>
        <fullName evidence="5">5-amino-6-(5-phosphoribosylamino)uracil reductase</fullName>
    </submittedName>
</protein>
<keyword evidence="2" id="KW-0521">NADP</keyword>
<dbReference type="EMBL" id="JEMA01001065">
    <property type="protein sequence ID" value="KYF62795.1"/>
    <property type="molecule type" value="Genomic_DNA"/>
</dbReference>
<proteinExistence type="predicted"/>
<dbReference type="AlphaFoldDB" id="A0A150Q456"/>